<feature type="compositionally biased region" description="Basic residues" evidence="1">
    <location>
        <begin position="285"/>
        <end position="303"/>
    </location>
</feature>
<evidence type="ECO:0000313" key="3">
    <source>
        <dbReference type="Proteomes" id="UP001362899"/>
    </source>
</evidence>
<proteinExistence type="predicted"/>
<reference evidence="2 3" key="1">
    <citation type="journal article" date="2023" name="Elife">
        <title>Identification of key yeast species and microbe-microbe interactions impacting larval growth of Drosophila in the wild.</title>
        <authorList>
            <person name="Mure A."/>
            <person name="Sugiura Y."/>
            <person name="Maeda R."/>
            <person name="Honda K."/>
            <person name="Sakurai N."/>
            <person name="Takahashi Y."/>
            <person name="Watada M."/>
            <person name="Katoh T."/>
            <person name="Gotoh A."/>
            <person name="Gotoh Y."/>
            <person name="Taniguchi I."/>
            <person name="Nakamura K."/>
            <person name="Hayashi T."/>
            <person name="Katayama T."/>
            <person name="Uemura T."/>
            <person name="Hattori Y."/>
        </authorList>
    </citation>
    <scope>NUCLEOTIDE SEQUENCE [LARGE SCALE GENOMIC DNA]</scope>
    <source>
        <strain evidence="2 3">SB-73</strain>
    </source>
</reference>
<sequence length="309" mass="33427">MLPEELEFLPTPYAASFGPPPSESRKRPADENNAPELNKRSKSNTNGESSGIIADEAIILQAGHAQPKTLPNPEPQHNTNEGIGLNIKVEEGNNNANTTNLTQFKDNSGNSPHALNSTPGDQTSFTTSISNQDYKPQRQYVTPTTLDSPASRESSLPLSSTAPSDNNGFQTPSTLPGDTQNTSTVKAEVSNTANTIDSDPNINVLLANTNLYLTDESQKAVTEAHVAVKHLAGILLTKDNDMWARTTSTVLNGLREIQKKWLELESVKRSVSKPATDGRVFGSRGRARGRCKGRGRGRGRGRGQWKSLQ</sequence>
<feature type="region of interest" description="Disordered" evidence="1">
    <location>
        <begin position="93"/>
        <end position="183"/>
    </location>
</feature>
<comment type="caution">
    <text evidence="2">The sequence shown here is derived from an EMBL/GenBank/DDBJ whole genome shotgun (WGS) entry which is preliminary data.</text>
</comment>
<feature type="region of interest" description="Disordered" evidence="1">
    <location>
        <begin position="274"/>
        <end position="309"/>
    </location>
</feature>
<keyword evidence="3" id="KW-1185">Reference proteome</keyword>
<protein>
    <submittedName>
        <fullName evidence="2">Uncharacterized protein</fullName>
    </submittedName>
</protein>
<dbReference type="Proteomes" id="UP001362899">
    <property type="component" value="Unassembled WGS sequence"/>
</dbReference>
<gene>
    <name evidence="2" type="ORF">DASB73_033870</name>
</gene>
<evidence type="ECO:0000256" key="1">
    <source>
        <dbReference type="SAM" id="MobiDB-lite"/>
    </source>
</evidence>
<dbReference type="AlphaFoldDB" id="A0AAV5RLL3"/>
<name>A0AAV5RLL3_STABA</name>
<accession>A0AAV5RLL3</accession>
<dbReference type="EMBL" id="BTGC01000008">
    <property type="protein sequence ID" value="GMM52424.1"/>
    <property type="molecule type" value="Genomic_DNA"/>
</dbReference>
<evidence type="ECO:0000313" key="2">
    <source>
        <dbReference type="EMBL" id="GMM52424.1"/>
    </source>
</evidence>
<feature type="region of interest" description="Disordered" evidence="1">
    <location>
        <begin position="1"/>
        <end position="81"/>
    </location>
</feature>
<organism evidence="2 3">
    <name type="scientific">Starmerella bacillaris</name>
    <name type="common">Yeast</name>
    <name type="synonym">Candida zemplinina</name>
    <dbReference type="NCBI Taxonomy" id="1247836"/>
    <lineage>
        <taxon>Eukaryota</taxon>
        <taxon>Fungi</taxon>
        <taxon>Dikarya</taxon>
        <taxon>Ascomycota</taxon>
        <taxon>Saccharomycotina</taxon>
        <taxon>Dipodascomycetes</taxon>
        <taxon>Dipodascales</taxon>
        <taxon>Trichomonascaceae</taxon>
        <taxon>Starmerella</taxon>
    </lineage>
</organism>